<protein>
    <recommendedName>
        <fullName evidence="3">Fatty acid desaturase</fullName>
    </recommendedName>
</protein>
<keyword evidence="2" id="KW-1185">Reference proteome</keyword>
<name>A0AAW0RB74_9PEZI</name>
<sequence length="107" mass="11620">MLPSHLSGLLRPSLMGHGYMSPGSKADFVAGCVGVRAAARTYLNACSAGERDGLLTSWKEVAAGFLLEGEQAAYNEDRKFHDGDFHIKYHAAHHANPLPWPSLPLFN</sequence>
<accession>A0AAW0RB74</accession>
<reference evidence="1 2" key="1">
    <citation type="submission" date="2023-01" db="EMBL/GenBank/DDBJ databases">
        <title>Analysis of 21 Apiospora genomes using comparative genomics revels a genus with tremendous synthesis potential of carbohydrate active enzymes and secondary metabolites.</title>
        <authorList>
            <person name="Sorensen T."/>
        </authorList>
    </citation>
    <scope>NUCLEOTIDE SEQUENCE [LARGE SCALE GENOMIC DNA]</scope>
    <source>
        <strain evidence="1 2">CBS 117206</strain>
    </source>
</reference>
<gene>
    <name evidence="1" type="ORF">PG999_000251</name>
</gene>
<comment type="caution">
    <text evidence="1">The sequence shown here is derived from an EMBL/GenBank/DDBJ whole genome shotgun (WGS) entry which is preliminary data.</text>
</comment>
<evidence type="ECO:0000313" key="2">
    <source>
        <dbReference type="Proteomes" id="UP001392437"/>
    </source>
</evidence>
<dbReference type="AlphaFoldDB" id="A0AAW0RB74"/>
<dbReference type="Proteomes" id="UP001392437">
    <property type="component" value="Unassembled WGS sequence"/>
</dbReference>
<dbReference type="EMBL" id="JAQQWP010000001">
    <property type="protein sequence ID" value="KAK8132078.1"/>
    <property type="molecule type" value="Genomic_DNA"/>
</dbReference>
<proteinExistence type="predicted"/>
<evidence type="ECO:0008006" key="3">
    <source>
        <dbReference type="Google" id="ProtNLM"/>
    </source>
</evidence>
<organism evidence="1 2">
    <name type="scientific">Apiospora kogelbergensis</name>
    <dbReference type="NCBI Taxonomy" id="1337665"/>
    <lineage>
        <taxon>Eukaryota</taxon>
        <taxon>Fungi</taxon>
        <taxon>Dikarya</taxon>
        <taxon>Ascomycota</taxon>
        <taxon>Pezizomycotina</taxon>
        <taxon>Sordariomycetes</taxon>
        <taxon>Xylariomycetidae</taxon>
        <taxon>Amphisphaeriales</taxon>
        <taxon>Apiosporaceae</taxon>
        <taxon>Apiospora</taxon>
    </lineage>
</organism>
<evidence type="ECO:0000313" key="1">
    <source>
        <dbReference type="EMBL" id="KAK8132078.1"/>
    </source>
</evidence>